<dbReference type="PANTHER" id="PTHR12771">
    <property type="entry name" value="ENGULFMENT AND CELL MOTILITY"/>
    <property type="match status" value="1"/>
</dbReference>
<dbReference type="PANTHER" id="PTHR12771:SF56">
    <property type="entry name" value="CED-12"/>
    <property type="match status" value="1"/>
</dbReference>
<name>A0ABP0JKE6_9DINO</name>
<dbReference type="InterPro" id="IPR050868">
    <property type="entry name" value="ELMO_domain-containing"/>
</dbReference>
<comment type="caution">
    <text evidence="2">The sequence shown here is derived from an EMBL/GenBank/DDBJ whole genome shotgun (WGS) entry which is preliminary data.</text>
</comment>
<sequence length="265" mass="30424">MEQERLMEEGRTDEQPHIEDQKSFCDRCIVCLGPRYVTLLTEEERDAVWHMRRQVVNNPKPEDAELQKQVLLLWNTAFPDEKLDLFEKGQGWKKLGFQGTDPSTDVRTGSWPLEQLVALATHHPTEFRRMVQEASHSASFYLFAISCFNVSHMLVLFFDLHTFASVSPLGHVPRASKRQLRNLARLVVRECQANDVDVSANICRLVLNEVFVEVLRVVHGAWMQMSRTGGKATLIDFPKALRKGFDANSSFWERPCDSFDGLKMS</sequence>
<dbReference type="Proteomes" id="UP001642464">
    <property type="component" value="Unassembled WGS sequence"/>
</dbReference>
<protein>
    <submittedName>
        <fullName evidence="2">ELMO domain-containing protein A</fullName>
    </submittedName>
</protein>
<proteinExistence type="predicted"/>
<evidence type="ECO:0000313" key="2">
    <source>
        <dbReference type="EMBL" id="CAK9014909.1"/>
    </source>
</evidence>
<evidence type="ECO:0000313" key="3">
    <source>
        <dbReference type="Proteomes" id="UP001642464"/>
    </source>
</evidence>
<dbReference type="Pfam" id="PF04727">
    <property type="entry name" value="ELMO_CED12"/>
    <property type="match status" value="1"/>
</dbReference>
<evidence type="ECO:0000259" key="1">
    <source>
        <dbReference type="PROSITE" id="PS51335"/>
    </source>
</evidence>
<feature type="domain" description="ELMO" evidence="1">
    <location>
        <begin position="65"/>
        <end position="252"/>
    </location>
</feature>
<keyword evidence="3" id="KW-1185">Reference proteome</keyword>
<gene>
    <name evidence="2" type="ORF">SCF082_LOCUS12530</name>
</gene>
<dbReference type="PROSITE" id="PS51335">
    <property type="entry name" value="ELMO"/>
    <property type="match status" value="1"/>
</dbReference>
<dbReference type="InterPro" id="IPR006816">
    <property type="entry name" value="ELMO_dom"/>
</dbReference>
<organism evidence="2 3">
    <name type="scientific">Durusdinium trenchii</name>
    <dbReference type="NCBI Taxonomy" id="1381693"/>
    <lineage>
        <taxon>Eukaryota</taxon>
        <taxon>Sar</taxon>
        <taxon>Alveolata</taxon>
        <taxon>Dinophyceae</taxon>
        <taxon>Suessiales</taxon>
        <taxon>Symbiodiniaceae</taxon>
        <taxon>Durusdinium</taxon>
    </lineage>
</organism>
<accession>A0ABP0JKE6</accession>
<reference evidence="2 3" key="1">
    <citation type="submission" date="2024-02" db="EMBL/GenBank/DDBJ databases">
        <authorList>
            <person name="Chen Y."/>
            <person name="Shah S."/>
            <person name="Dougan E. K."/>
            <person name="Thang M."/>
            <person name="Chan C."/>
        </authorList>
    </citation>
    <scope>NUCLEOTIDE SEQUENCE [LARGE SCALE GENOMIC DNA]</scope>
</reference>
<dbReference type="EMBL" id="CAXAMM010007657">
    <property type="protein sequence ID" value="CAK9014909.1"/>
    <property type="molecule type" value="Genomic_DNA"/>
</dbReference>